<organism evidence="1 2">
    <name type="scientific">Nocardiopsis lambiniae</name>
    <dbReference type="NCBI Taxonomy" id="3075539"/>
    <lineage>
        <taxon>Bacteria</taxon>
        <taxon>Bacillati</taxon>
        <taxon>Actinomycetota</taxon>
        <taxon>Actinomycetes</taxon>
        <taxon>Streptosporangiales</taxon>
        <taxon>Nocardiopsidaceae</taxon>
        <taxon>Nocardiopsis</taxon>
    </lineage>
</organism>
<gene>
    <name evidence="1" type="ORF">RM479_03325</name>
</gene>
<proteinExistence type="predicted"/>
<protein>
    <submittedName>
        <fullName evidence="1">Uncharacterized protein</fullName>
    </submittedName>
</protein>
<reference evidence="2" key="1">
    <citation type="submission" date="2023-07" db="EMBL/GenBank/DDBJ databases">
        <title>30 novel species of actinomycetes from the DSMZ collection.</title>
        <authorList>
            <person name="Nouioui I."/>
        </authorList>
    </citation>
    <scope>NUCLEOTIDE SEQUENCE [LARGE SCALE GENOMIC DNA]</scope>
    <source>
        <strain evidence="2">DSM 44743</strain>
    </source>
</reference>
<keyword evidence="2" id="KW-1185">Reference proteome</keyword>
<comment type="caution">
    <text evidence="1">The sequence shown here is derived from an EMBL/GenBank/DDBJ whole genome shotgun (WGS) entry which is preliminary data.</text>
</comment>
<dbReference type="EMBL" id="JAVREP010000001">
    <property type="protein sequence ID" value="MDT0327435.1"/>
    <property type="molecule type" value="Genomic_DNA"/>
</dbReference>
<accession>A0ABU2M455</accession>
<sequence>MRWFLTRLLAGVAAIAVVLAGVGVLLAAQYSGTPAAWALSQGTDAVRVESEKDAEALGPLLDTGSVDTVYVLVGEIDADGAIEPAPDVEAILARVAAHPDVRALAWLRHVTEGSSLLVDRFDRQAREVLAPAVAEAAEGFAGAHLEIRPVTVNDPSLPTLMEMVREELGEEAVLSVRAHHVEPVPGGRIPSFIVNREEKYWSQGYLARVAENADEVVLPGTGAEMPMDSLYGGFMVRQVTESVSAVRAREGLTLRFGVPAEGGEESAETALSAIRLGMTRADVPEGLRLGVVLSDPAQTTAYTSGWLG</sequence>
<dbReference type="Proteomes" id="UP001183390">
    <property type="component" value="Unassembled WGS sequence"/>
</dbReference>
<evidence type="ECO:0000313" key="2">
    <source>
        <dbReference type="Proteomes" id="UP001183390"/>
    </source>
</evidence>
<dbReference type="RefSeq" id="WP_311510210.1">
    <property type="nucleotide sequence ID" value="NZ_JAVREP010000001.1"/>
</dbReference>
<name>A0ABU2M455_9ACTN</name>
<evidence type="ECO:0000313" key="1">
    <source>
        <dbReference type="EMBL" id="MDT0327435.1"/>
    </source>
</evidence>